<feature type="transmembrane region" description="Helical" evidence="1">
    <location>
        <begin position="20"/>
        <end position="37"/>
    </location>
</feature>
<proteinExistence type="predicted"/>
<evidence type="ECO:0000313" key="2">
    <source>
        <dbReference type="EMBL" id="GAA2099565.1"/>
    </source>
</evidence>
<gene>
    <name evidence="2" type="ORF">GCM10009726_09160</name>
</gene>
<name>A0ABP5IJI0_9ACTN</name>
<evidence type="ECO:0000313" key="3">
    <source>
        <dbReference type="Proteomes" id="UP001501161"/>
    </source>
</evidence>
<keyword evidence="1" id="KW-0812">Transmembrane</keyword>
<feature type="transmembrane region" description="Helical" evidence="1">
    <location>
        <begin position="397"/>
        <end position="420"/>
    </location>
</feature>
<feature type="transmembrane region" description="Helical" evidence="1">
    <location>
        <begin position="323"/>
        <end position="346"/>
    </location>
</feature>
<keyword evidence="1" id="KW-1133">Transmembrane helix</keyword>
<evidence type="ECO:0000256" key="1">
    <source>
        <dbReference type="SAM" id="Phobius"/>
    </source>
</evidence>
<feature type="transmembrane region" description="Helical" evidence="1">
    <location>
        <begin position="180"/>
        <end position="207"/>
    </location>
</feature>
<evidence type="ECO:0008006" key="4">
    <source>
        <dbReference type="Google" id="ProtNLM"/>
    </source>
</evidence>
<keyword evidence="3" id="KW-1185">Reference proteome</keyword>
<dbReference type="EMBL" id="BAAAMQ010000008">
    <property type="protein sequence ID" value="GAA2099565.1"/>
    <property type="molecule type" value="Genomic_DNA"/>
</dbReference>
<feature type="transmembrane region" description="Helical" evidence="1">
    <location>
        <begin position="149"/>
        <end position="168"/>
    </location>
</feature>
<organism evidence="2 3">
    <name type="scientific">Nocardioides furvisabuli</name>
    <dbReference type="NCBI Taxonomy" id="375542"/>
    <lineage>
        <taxon>Bacteria</taxon>
        <taxon>Bacillati</taxon>
        <taxon>Actinomycetota</taxon>
        <taxon>Actinomycetes</taxon>
        <taxon>Propionibacteriales</taxon>
        <taxon>Nocardioidaceae</taxon>
        <taxon>Nocardioides</taxon>
    </lineage>
</organism>
<reference evidence="3" key="1">
    <citation type="journal article" date="2019" name="Int. J. Syst. Evol. Microbiol.">
        <title>The Global Catalogue of Microorganisms (GCM) 10K type strain sequencing project: providing services to taxonomists for standard genome sequencing and annotation.</title>
        <authorList>
            <consortium name="The Broad Institute Genomics Platform"/>
            <consortium name="The Broad Institute Genome Sequencing Center for Infectious Disease"/>
            <person name="Wu L."/>
            <person name="Ma J."/>
        </authorList>
    </citation>
    <scope>NUCLEOTIDE SEQUENCE [LARGE SCALE GENOMIC DNA]</scope>
    <source>
        <strain evidence="3">JCM 13813</strain>
    </source>
</reference>
<dbReference type="Proteomes" id="UP001501161">
    <property type="component" value="Unassembled WGS sequence"/>
</dbReference>
<protein>
    <recommendedName>
        <fullName evidence="4">Glycosyltransferase RgtA/B/C/D-like domain-containing protein</fullName>
    </recommendedName>
</protein>
<sequence length="616" mass="66948">MTSRGMVARPPLAEAPISGFRVGLLVLVLVTAAWRWWTGWHWSWFADDWFYLEQTQEMGFVEYVFQGYNSHLMPGQFLLTWALTAVAPLDYGWAALVLTFFAVASLLAWAAALREMFGERLRLLFPLAFLSLSPLLLLPSIWWASALQILPLQLCMGLCVLFVSRYLLRGRRRSDMIWLLVSYGAGLFFWQKALLVMIPLALVAWVMSPGQGRTRLVSTVRVLALPTAVSAAYTAVYLATRRVGELAIPRTEFGARTAADWQRFFTASAQDVGVPTLFGGPFQRLSDAWDLYDPAPPMLTAALTGLLLLLVVAALAIRRHSAPALACVLAYTTVNWGLLVTSARFLHQGTEGMGRYSADILPVAALVIALLTTRTVVEPPGGATRRPAPASGAVPRLGGAGLAILAIVVTVAMVGVNVTAWRTARESSPRPWVDAVVADSTRAGGAAVVNTLSPEHVLHPVIFMKYAELRRMLAPLDLPLRFDAPSDLLVMPDGTGRLKVAEVANLAAANVPPTNSRCGFLVDPGQRTEIPLTTDLYPWGWGVRMDYFADEATRATVTTDHEAVELSLDAGLNAVHFQVTDSVTSFEVTVDPDGGPVCVTRVFVGTFSATDASPWG</sequence>
<feature type="transmembrane region" description="Helical" evidence="1">
    <location>
        <begin position="298"/>
        <end position="317"/>
    </location>
</feature>
<accession>A0ABP5IJI0</accession>
<feature type="transmembrane region" description="Helical" evidence="1">
    <location>
        <begin position="123"/>
        <end position="143"/>
    </location>
</feature>
<dbReference type="RefSeq" id="WP_231251974.1">
    <property type="nucleotide sequence ID" value="NZ_JAIGQB010000008.1"/>
</dbReference>
<feature type="transmembrane region" description="Helical" evidence="1">
    <location>
        <begin position="91"/>
        <end position="111"/>
    </location>
</feature>
<keyword evidence="1" id="KW-0472">Membrane</keyword>
<feature type="transmembrane region" description="Helical" evidence="1">
    <location>
        <begin position="358"/>
        <end position="377"/>
    </location>
</feature>
<comment type="caution">
    <text evidence="2">The sequence shown here is derived from an EMBL/GenBank/DDBJ whole genome shotgun (WGS) entry which is preliminary data.</text>
</comment>